<dbReference type="EMBL" id="AWSU01000342">
    <property type="protein sequence ID" value="ERI74150.1"/>
    <property type="molecule type" value="Genomic_DNA"/>
</dbReference>
<evidence type="ECO:0000313" key="1">
    <source>
        <dbReference type="EMBL" id="ERI74150.1"/>
    </source>
</evidence>
<organism evidence="1 2">
    <name type="scientific">[Clostridium] symbiosum ATCC 14940</name>
    <dbReference type="NCBI Taxonomy" id="411472"/>
    <lineage>
        <taxon>Bacteria</taxon>
        <taxon>Bacillati</taxon>
        <taxon>Bacillota</taxon>
        <taxon>Clostridia</taxon>
        <taxon>Lachnospirales</taxon>
        <taxon>Lachnospiraceae</taxon>
        <taxon>Otoolea</taxon>
    </lineage>
</organism>
<dbReference type="AlphaFoldDB" id="A0ABC9TS34"/>
<gene>
    <name evidence="1" type="ORF">CLOSYM_04270</name>
</gene>
<dbReference type="Proteomes" id="UP000016491">
    <property type="component" value="Unassembled WGS sequence"/>
</dbReference>
<accession>A0ABC9TS34</accession>
<protein>
    <submittedName>
        <fullName evidence="1">Uncharacterized protein</fullName>
    </submittedName>
</protein>
<proteinExistence type="predicted"/>
<name>A0ABC9TS34_CLOSY</name>
<reference evidence="1 2" key="1">
    <citation type="submission" date="2013-07" db="EMBL/GenBank/DDBJ databases">
        <authorList>
            <person name="Weinstock G."/>
            <person name="Sodergren E."/>
            <person name="Wylie T."/>
            <person name="Fulton L."/>
            <person name="Fulton R."/>
            <person name="Fronick C."/>
            <person name="O'Laughlin M."/>
            <person name="Godfrey J."/>
            <person name="Miner T."/>
            <person name="Herter B."/>
            <person name="Appelbaum E."/>
            <person name="Cordes M."/>
            <person name="Lek S."/>
            <person name="Wollam A."/>
            <person name="Pepin K.H."/>
            <person name="Palsikar V.B."/>
            <person name="Mitreva M."/>
            <person name="Wilson R.K."/>
        </authorList>
    </citation>
    <scope>NUCLEOTIDE SEQUENCE [LARGE SCALE GENOMIC DNA]</scope>
    <source>
        <strain evidence="1 2">ATCC 14940</strain>
    </source>
</reference>
<sequence length="60" mass="6590">MLRVLADFDGHEVSYEFHPEFGGRIVEGLHGGEEGHPLIFGVENQIGYVADSIYVNGAPF</sequence>
<evidence type="ECO:0000313" key="2">
    <source>
        <dbReference type="Proteomes" id="UP000016491"/>
    </source>
</evidence>
<comment type="caution">
    <text evidence="1">The sequence shown here is derived from an EMBL/GenBank/DDBJ whole genome shotgun (WGS) entry which is preliminary data.</text>
</comment>